<sequence>VTKFSTNKKEAAEQLLAMYDAALAFLRAHGGLLNAVKPEMLLPAEDLARVLNTRANQAEDSPEALEAVEQWGEVEFSFATVSVQVG</sequence>
<organism evidence="2 3">
    <name type="scientific">Haematococcus lacustris</name>
    <name type="common">Green alga</name>
    <name type="synonym">Haematococcus pluvialis</name>
    <dbReference type="NCBI Taxonomy" id="44745"/>
    <lineage>
        <taxon>Eukaryota</taxon>
        <taxon>Viridiplantae</taxon>
        <taxon>Chlorophyta</taxon>
        <taxon>core chlorophytes</taxon>
        <taxon>Chlorophyceae</taxon>
        <taxon>CS clade</taxon>
        <taxon>Chlamydomonadales</taxon>
        <taxon>Haematococcaceae</taxon>
        <taxon>Haematococcus</taxon>
    </lineage>
</organism>
<evidence type="ECO:0000313" key="3">
    <source>
        <dbReference type="Proteomes" id="UP000485058"/>
    </source>
</evidence>
<dbReference type="AlphaFoldDB" id="A0A699YVI4"/>
<name>A0A699YVI4_HAELA</name>
<reference evidence="2 3" key="1">
    <citation type="submission" date="2020-02" db="EMBL/GenBank/DDBJ databases">
        <title>Draft genome sequence of Haematococcus lacustris strain NIES-144.</title>
        <authorList>
            <person name="Morimoto D."/>
            <person name="Nakagawa S."/>
            <person name="Yoshida T."/>
            <person name="Sawayama S."/>
        </authorList>
    </citation>
    <scope>NUCLEOTIDE SEQUENCE [LARGE SCALE GENOMIC DNA]</scope>
    <source>
        <strain evidence="2 3">NIES-144</strain>
    </source>
</reference>
<dbReference type="EMBL" id="BLLF01000368">
    <property type="protein sequence ID" value="GFH11036.1"/>
    <property type="molecule type" value="Genomic_DNA"/>
</dbReference>
<evidence type="ECO:0000259" key="1">
    <source>
        <dbReference type="Pfam" id="PF24529"/>
    </source>
</evidence>
<gene>
    <name evidence="2" type="ORF">HaLaN_06465</name>
</gene>
<keyword evidence="3" id="KW-1185">Reference proteome</keyword>
<evidence type="ECO:0000313" key="2">
    <source>
        <dbReference type="EMBL" id="GFH11036.1"/>
    </source>
</evidence>
<comment type="caution">
    <text evidence="2">The sequence shown here is derived from an EMBL/GenBank/DDBJ whole genome shotgun (WGS) entry which is preliminary data.</text>
</comment>
<dbReference type="InterPro" id="IPR056343">
    <property type="entry name" value="CFAP47_dom"/>
</dbReference>
<proteinExistence type="predicted"/>
<feature type="non-terminal residue" evidence="2">
    <location>
        <position position="1"/>
    </location>
</feature>
<accession>A0A699YVI4</accession>
<protein>
    <submittedName>
        <fullName evidence="2">Uncharacterized protein fap47</fullName>
    </submittedName>
</protein>
<dbReference type="Pfam" id="PF24529">
    <property type="entry name" value="CFAP47"/>
    <property type="match status" value="1"/>
</dbReference>
<dbReference type="Proteomes" id="UP000485058">
    <property type="component" value="Unassembled WGS sequence"/>
</dbReference>
<feature type="domain" description="Cilia- and flagella-associated protein 47" evidence="1">
    <location>
        <begin position="5"/>
        <end position="63"/>
    </location>
</feature>